<keyword evidence="2" id="KW-1185">Reference proteome</keyword>
<gene>
    <name evidence="1" type="ORF">P5673_031693</name>
</gene>
<reference evidence="1" key="1">
    <citation type="journal article" date="2023" name="G3 (Bethesda)">
        <title>Whole genome assembly and annotation of the endangered Caribbean coral Acropora cervicornis.</title>
        <authorList>
            <person name="Selwyn J.D."/>
            <person name="Vollmer S.V."/>
        </authorList>
    </citation>
    <scope>NUCLEOTIDE SEQUENCE</scope>
    <source>
        <strain evidence="1">K2</strain>
    </source>
</reference>
<proteinExistence type="predicted"/>
<dbReference type="Proteomes" id="UP001249851">
    <property type="component" value="Unassembled WGS sequence"/>
</dbReference>
<name>A0AAD9PSM9_ACRCE</name>
<reference evidence="1" key="2">
    <citation type="journal article" date="2023" name="Science">
        <title>Genomic signatures of disease resistance in endangered staghorn corals.</title>
        <authorList>
            <person name="Vollmer S.V."/>
            <person name="Selwyn J.D."/>
            <person name="Despard B.A."/>
            <person name="Roesel C.L."/>
        </authorList>
    </citation>
    <scope>NUCLEOTIDE SEQUENCE</scope>
    <source>
        <strain evidence="1">K2</strain>
    </source>
</reference>
<evidence type="ECO:0000313" key="1">
    <source>
        <dbReference type="EMBL" id="KAK2548166.1"/>
    </source>
</evidence>
<accession>A0AAD9PSM9</accession>
<evidence type="ECO:0000313" key="2">
    <source>
        <dbReference type="Proteomes" id="UP001249851"/>
    </source>
</evidence>
<dbReference type="EMBL" id="JARQWQ010000154">
    <property type="protein sequence ID" value="KAK2548166.1"/>
    <property type="molecule type" value="Genomic_DNA"/>
</dbReference>
<comment type="caution">
    <text evidence="1">The sequence shown here is derived from an EMBL/GenBank/DDBJ whole genome shotgun (WGS) entry which is preliminary data.</text>
</comment>
<protein>
    <submittedName>
        <fullName evidence="1">Uncharacterized protein</fullName>
    </submittedName>
</protein>
<sequence length="247" mass="27903">MKAKMQSLQLSGTEKNTIMEHVFGNELAQKKGLVDCDSAEEFEGMMAEVSGMWNEDFASYFKEKVWLPKPDFFYNNAAECHNFQYKIKVKEDQAANATAGVPKKLCTWVEAISSYKRMVEECRNNIQRAFIAQGPFRLAPEWKHLEISDAEWVLKTPEQRRRHMPEIDAFARQNATTLTSPSLGVSANCVACDDVILVEESHGVPGNDSDLVYSFCDSEESGLPTHLKGSCCSHKHVFFAYCCGLFF</sequence>
<organism evidence="1 2">
    <name type="scientific">Acropora cervicornis</name>
    <name type="common">Staghorn coral</name>
    <dbReference type="NCBI Taxonomy" id="6130"/>
    <lineage>
        <taxon>Eukaryota</taxon>
        <taxon>Metazoa</taxon>
        <taxon>Cnidaria</taxon>
        <taxon>Anthozoa</taxon>
        <taxon>Hexacorallia</taxon>
        <taxon>Scleractinia</taxon>
        <taxon>Astrocoeniina</taxon>
        <taxon>Acroporidae</taxon>
        <taxon>Acropora</taxon>
    </lineage>
</organism>
<dbReference type="AlphaFoldDB" id="A0AAD9PSM9"/>